<evidence type="ECO:0000313" key="2">
    <source>
        <dbReference type="EMBL" id="KTD21765.1"/>
    </source>
</evidence>
<accession>A0A0W0VNN7</accession>
<dbReference type="STRING" id="45068.Llon_0930"/>
<evidence type="ECO:0000313" key="3">
    <source>
        <dbReference type="Proteomes" id="UP000054997"/>
    </source>
</evidence>
<feature type="transmembrane region" description="Helical" evidence="1">
    <location>
        <begin position="88"/>
        <end position="111"/>
    </location>
</feature>
<keyword evidence="3" id="KW-1185">Reference proteome</keyword>
<dbReference type="PATRIC" id="fig|45068.5.peg.1006"/>
<keyword evidence="1" id="KW-0472">Membrane</keyword>
<sequence>MPWLSDWSFFKNEGYINFKTPNAKKNFFQNYADHLNYLIEVQLLDKLNKINEAQNFTQMLAVFNDEELIKHINIFDKLRDGYDYMDEVGGVFVAPVIATAASLAALGLAIYEGFYALAIRCNLLEDDGEAHGQWAGKYLFCSVTCFALSMANALKSAISLVTRPLVTLFSAQASKQDEYRFRDENRPKYEVAKNFVVDGVKDGVNALSEGVDAIVQIF</sequence>
<dbReference type="RefSeq" id="WP_058528927.1">
    <property type="nucleotide sequence ID" value="NZ_CAAAHZ010000002.1"/>
</dbReference>
<dbReference type="AlphaFoldDB" id="A0A0W0VNN7"/>
<keyword evidence="1" id="KW-0812">Transmembrane</keyword>
<comment type="caution">
    <text evidence="2">The sequence shown here is derived from an EMBL/GenBank/DDBJ whole genome shotgun (WGS) entry which is preliminary data.</text>
</comment>
<gene>
    <name evidence="2" type="ORF">Llon_0930</name>
</gene>
<name>A0A0W0VNN7_9GAMM</name>
<evidence type="ECO:0000256" key="1">
    <source>
        <dbReference type="SAM" id="Phobius"/>
    </source>
</evidence>
<protein>
    <submittedName>
        <fullName evidence="2">Uncharacterized protein</fullName>
    </submittedName>
</protein>
<keyword evidence="1" id="KW-1133">Transmembrane helix</keyword>
<proteinExistence type="predicted"/>
<dbReference type="Proteomes" id="UP000054997">
    <property type="component" value="Unassembled WGS sequence"/>
</dbReference>
<dbReference type="EMBL" id="LNYK01000014">
    <property type="protein sequence ID" value="KTD21765.1"/>
    <property type="molecule type" value="Genomic_DNA"/>
</dbReference>
<organism evidence="2 3">
    <name type="scientific">Legionella londiniensis</name>
    <dbReference type="NCBI Taxonomy" id="45068"/>
    <lineage>
        <taxon>Bacteria</taxon>
        <taxon>Pseudomonadati</taxon>
        <taxon>Pseudomonadota</taxon>
        <taxon>Gammaproteobacteria</taxon>
        <taxon>Legionellales</taxon>
        <taxon>Legionellaceae</taxon>
        <taxon>Legionella</taxon>
    </lineage>
</organism>
<reference evidence="2 3" key="1">
    <citation type="submission" date="2015-11" db="EMBL/GenBank/DDBJ databases">
        <title>Genomic analysis of 38 Legionella species identifies large and diverse effector repertoires.</title>
        <authorList>
            <person name="Burstein D."/>
            <person name="Amaro F."/>
            <person name="Zusman T."/>
            <person name="Lifshitz Z."/>
            <person name="Cohen O."/>
            <person name="Gilbert J.A."/>
            <person name="Pupko T."/>
            <person name="Shuman H.A."/>
            <person name="Segal G."/>
        </authorList>
    </citation>
    <scope>NUCLEOTIDE SEQUENCE [LARGE SCALE GENOMIC DNA]</scope>
    <source>
        <strain evidence="2 3">ATCC 49505</strain>
    </source>
</reference>